<dbReference type="AlphaFoldDB" id="A0A2Z6PGC9"/>
<sequence>MKNYGMTLSFNHRSHFSLCGTVYSNGSRFNIEDVCDILTIMKLADHTTELEGENNNATLLVQLL</sequence>
<dbReference type="EMBL" id="DF974670">
    <property type="protein sequence ID" value="GAU49990.1"/>
    <property type="molecule type" value="Genomic_DNA"/>
</dbReference>
<keyword evidence="2" id="KW-1185">Reference proteome</keyword>
<proteinExistence type="predicted"/>
<organism evidence="1 2">
    <name type="scientific">Trifolium subterraneum</name>
    <name type="common">Subterranean clover</name>
    <dbReference type="NCBI Taxonomy" id="3900"/>
    <lineage>
        <taxon>Eukaryota</taxon>
        <taxon>Viridiplantae</taxon>
        <taxon>Streptophyta</taxon>
        <taxon>Embryophyta</taxon>
        <taxon>Tracheophyta</taxon>
        <taxon>Spermatophyta</taxon>
        <taxon>Magnoliopsida</taxon>
        <taxon>eudicotyledons</taxon>
        <taxon>Gunneridae</taxon>
        <taxon>Pentapetalae</taxon>
        <taxon>rosids</taxon>
        <taxon>fabids</taxon>
        <taxon>Fabales</taxon>
        <taxon>Fabaceae</taxon>
        <taxon>Papilionoideae</taxon>
        <taxon>50 kb inversion clade</taxon>
        <taxon>NPAAA clade</taxon>
        <taxon>Hologalegina</taxon>
        <taxon>IRL clade</taxon>
        <taxon>Trifolieae</taxon>
        <taxon>Trifolium</taxon>
    </lineage>
</organism>
<accession>A0A2Z6PGC9</accession>
<evidence type="ECO:0000313" key="2">
    <source>
        <dbReference type="Proteomes" id="UP000242715"/>
    </source>
</evidence>
<name>A0A2Z6PGC9_TRISU</name>
<reference evidence="2" key="1">
    <citation type="journal article" date="2017" name="Front. Plant Sci.">
        <title>Climate Clever Clovers: New Paradigm to Reduce the Environmental Footprint of Ruminants by Breeding Low Methanogenic Forages Utilizing Haplotype Variation.</title>
        <authorList>
            <person name="Kaur P."/>
            <person name="Appels R."/>
            <person name="Bayer P.E."/>
            <person name="Keeble-Gagnere G."/>
            <person name="Wang J."/>
            <person name="Hirakawa H."/>
            <person name="Shirasawa K."/>
            <person name="Vercoe P."/>
            <person name="Stefanova K."/>
            <person name="Durmic Z."/>
            <person name="Nichols P."/>
            <person name="Revell C."/>
            <person name="Isobe S.N."/>
            <person name="Edwards D."/>
            <person name="Erskine W."/>
        </authorList>
    </citation>
    <scope>NUCLEOTIDE SEQUENCE [LARGE SCALE GENOMIC DNA]</scope>
    <source>
        <strain evidence="2">cv. Daliak</strain>
    </source>
</reference>
<evidence type="ECO:0000313" key="1">
    <source>
        <dbReference type="EMBL" id="GAU49990.1"/>
    </source>
</evidence>
<protein>
    <submittedName>
        <fullName evidence="1">Uncharacterized protein</fullName>
    </submittedName>
</protein>
<gene>
    <name evidence="1" type="ORF">TSUD_272910</name>
</gene>
<dbReference type="Proteomes" id="UP000242715">
    <property type="component" value="Unassembled WGS sequence"/>
</dbReference>